<gene>
    <name evidence="3" type="ORF">A2Y98_02755</name>
</gene>
<dbReference type="CDD" id="cd10448">
    <property type="entry name" value="GIY-YIG_unchar_3"/>
    <property type="match status" value="1"/>
</dbReference>
<dbReference type="STRING" id="1801992.A2Y98_02755"/>
<reference evidence="3 4" key="1">
    <citation type="journal article" date="2016" name="Nat. Commun.">
        <title>Thousands of microbial genomes shed light on interconnected biogeochemical processes in an aquifer system.</title>
        <authorList>
            <person name="Anantharaman K."/>
            <person name="Brown C.T."/>
            <person name="Hug L.A."/>
            <person name="Sharon I."/>
            <person name="Castelle C.J."/>
            <person name="Probst A.J."/>
            <person name="Thomas B.C."/>
            <person name="Singh A."/>
            <person name="Wilkins M.J."/>
            <person name="Karaoz U."/>
            <person name="Brodie E.L."/>
            <person name="Williams K.H."/>
            <person name="Hubbard S.S."/>
            <person name="Banfield J.F."/>
        </authorList>
    </citation>
    <scope>NUCLEOTIDE SEQUENCE [LARGE SCALE GENOMIC DNA]</scope>
</reference>
<comment type="similarity">
    <text evidence="1">Belongs to the UPF0213 family.</text>
</comment>
<dbReference type="Pfam" id="PF01541">
    <property type="entry name" value="GIY-YIG"/>
    <property type="match status" value="1"/>
</dbReference>
<dbReference type="SUPFAM" id="SSF82771">
    <property type="entry name" value="GIY-YIG endonuclease"/>
    <property type="match status" value="1"/>
</dbReference>
<sequence length="105" mass="12637">MLSKSFYVYIITNKNNTTLYIGVTDNLIRRIYEHKKEIIEGFSKRYNLKKLIYFEETPNAYAAISREKQLKNWHREWKLNLIKKNNPTFKDLAAEWFRDPETSSG</sequence>
<protein>
    <recommendedName>
        <fullName evidence="2">GIY-YIG domain-containing protein</fullName>
    </recommendedName>
</protein>
<dbReference type="AlphaFoldDB" id="A0A1G2FA86"/>
<dbReference type="InterPro" id="IPR000305">
    <property type="entry name" value="GIY-YIG_endonuc"/>
</dbReference>
<dbReference type="InterPro" id="IPR050190">
    <property type="entry name" value="UPF0213_domain"/>
</dbReference>
<dbReference type="PANTHER" id="PTHR34477">
    <property type="entry name" value="UPF0213 PROTEIN YHBQ"/>
    <property type="match status" value="1"/>
</dbReference>
<evidence type="ECO:0000313" key="4">
    <source>
        <dbReference type="Proteomes" id="UP000179099"/>
    </source>
</evidence>
<evidence type="ECO:0000259" key="2">
    <source>
        <dbReference type="PROSITE" id="PS50164"/>
    </source>
</evidence>
<dbReference type="Gene3D" id="3.40.1440.10">
    <property type="entry name" value="GIY-YIG endonuclease"/>
    <property type="match status" value="1"/>
</dbReference>
<dbReference type="PANTHER" id="PTHR34477:SF5">
    <property type="entry name" value="BSL5627 PROTEIN"/>
    <property type="match status" value="1"/>
</dbReference>
<comment type="caution">
    <text evidence="3">The sequence shown here is derived from an EMBL/GenBank/DDBJ whole genome shotgun (WGS) entry which is preliminary data.</text>
</comment>
<proteinExistence type="inferred from homology"/>
<evidence type="ECO:0000313" key="3">
    <source>
        <dbReference type="EMBL" id="OGZ34692.1"/>
    </source>
</evidence>
<feature type="domain" description="GIY-YIG" evidence="2">
    <location>
        <begin position="4"/>
        <end position="81"/>
    </location>
</feature>
<dbReference type="InterPro" id="IPR035901">
    <property type="entry name" value="GIY-YIG_endonuc_sf"/>
</dbReference>
<dbReference type="PROSITE" id="PS50164">
    <property type="entry name" value="GIY_YIG"/>
    <property type="match status" value="1"/>
</dbReference>
<accession>A0A1G2FA86</accession>
<evidence type="ECO:0000256" key="1">
    <source>
        <dbReference type="ARBA" id="ARBA00007435"/>
    </source>
</evidence>
<name>A0A1G2FA86_9BACT</name>
<organism evidence="3 4">
    <name type="scientific">Candidatus Portnoybacteria bacterium RBG_19FT_COMBO_36_7</name>
    <dbReference type="NCBI Taxonomy" id="1801992"/>
    <lineage>
        <taxon>Bacteria</taxon>
        <taxon>Candidatus Portnoyibacteriota</taxon>
    </lineage>
</organism>
<dbReference type="Proteomes" id="UP000179099">
    <property type="component" value="Unassembled WGS sequence"/>
</dbReference>
<dbReference type="EMBL" id="MHMW01000002">
    <property type="protein sequence ID" value="OGZ34692.1"/>
    <property type="molecule type" value="Genomic_DNA"/>
</dbReference>
<dbReference type="SMART" id="SM00465">
    <property type="entry name" value="GIYc"/>
    <property type="match status" value="1"/>
</dbReference>